<accession>A0A7G1KIG4</accession>
<dbReference type="Proteomes" id="UP000516173">
    <property type="component" value="Chromosome"/>
</dbReference>
<keyword evidence="3" id="KW-1185">Reference proteome</keyword>
<gene>
    <name evidence="2" type="ORF">NWFMUON74_26800</name>
</gene>
<dbReference type="KEGG" id="nwl:NWFMUON74_26800"/>
<reference evidence="2 3" key="1">
    <citation type="submission" date="2020-08" db="EMBL/GenBank/DDBJ databases">
        <title>Genome Sequencing of Nocardia wallacei strain FMUON74 and assembly.</title>
        <authorList>
            <person name="Toyokawa M."/>
            <person name="Uesaka K."/>
        </authorList>
    </citation>
    <scope>NUCLEOTIDE SEQUENCE [LARGE SCALE GENOMIC DNA]</scope>
    <source>
        <strain evidence="2 3">FMUON74</strain>
    </source>
</reference>
<name>A0A7G1KIG4_9NOCA</name>
<protein>
    <recommendedName>
        <fullName evidence="4">Lipoprotein</fullName>
    </recommendedName>
</protein>
<dbReference type="AlphaFoldDB" id="A0A7G1KIG4"/>
<feature type="chain" id="PRO_5039377546" description="Lipoprotein" evidence="1">
    <location>
        <begin position="20"/>
        <end position="66"/>
    </location>
</feature>
<sequence length="66" mass="7356">MWKHLMRGIVLLGSASCGAAGVYAEYHRALQDAAAAQPALSTEPDWSIPHRWYEQAHHSGRPDLSW</sequence>
<evidence type="ECO:0008006" key="4">
    <source>
        <dbReference type="Google" id="ProtNLM"/>
    </source>
</evidence>
<proteinExistence type="predicted"/>
<dbReference type="EMBL" id="AP023396">
    <property type="protein sequence ID" value="BCK54908.1"/>
    <property type="molecule type" value="Genomic_DNA"/>
</dbReference>
<organism evidence="2 3">
    <name type="scientific">Nocardia wallacei</name>
    <dbReference type="NCBI Taxonomy" id="480035"/>
    <lineage>
        <taxon>Bacteria</taxon>
        <taxon>Bacillati</taxon>
        <taxon>Actinomycetota</taxon>
        <taxon>Actinomycetes</taxon>
        <taxon>Mycobacteriales</taxon>
        <taxon>Nocardiaceae</taxon>
        <taxon>Nocardia</taxon>
    </lineage>
</organism>
<evidence type="ECO:0000256" key="1">
    <source>
        <dbReference type="SAM" id="SignalP"/>
    </source>
</evidence>
<feature type="signal peptide" evidence="1">
    <location>
        <begin position="1"/>
        <end position="19"/>
    </location>
</feature>
<keyword evidence="1" id="KW-0732">Signal</keyword>
<evidence type="ECO:0000313" key="3">
    <source>
        <dbReference type="Proteomes" id="UP000516173"/>
    </source>
</evidence>
<evidence type="ECO:0000313" key="2">
    <source>
        <dbReference type="EMBL" id="BCK54908.1"/>
    </source>
</evidence>